<organism evidence="3 4">
    <name type="scientific">Plastoroseomonas hellenica</name>
    <dbReference type="NCBI Taxonomy" id="2687306"/>
    <lineage>
        <taxon>Bacteria</taxon>
        <taxon>Pseudomonadati</taxon>
        <taxon>Pseudomonadota</taxon>
        <taxon>Alphaproteobacteria</taxon>
        <taxon>Acetobacterales</taxon>
        <taxon>Acetobacteraceae</taxon>
        <taxon>Plastoroseomonas</taxon>
    </lineage>
</organism>
<reference evidence="4" key="1">
    <citation type="journal article" date="2021" name="Syst. Appl. Microbiol.">
        <title>Roseomonas hellenica sp. nov., isolated from roots of wild-growing Alkanna tinctoria.</title>
        <authorList>
            <person name="Rat A."/>
            <person name="Naranjo H.D."/>
            <person name="Lebbe L."/>
            <person name="Cnockaert M."/>
            <person name="Krigas N."/>
            <person name="Grigoriadou K."/>
            <person name="Maloupa E."/>
            <person name="Willems A."/>
        </authorList>
    </citation>
    <scope>NUCLEOTIDE SEQUENCE [LARGE SCALE GENOMIC DNA]</scope>
    <source>
        <strain evidence="4">LMG 31523</strain>
    </source>
</reference>
<name>A0ABS5ESG8_9PROT</name>
<keyword evidence="4" id="KW-1185">Reference proteome</keyword>
<feature type="region of interest" description="Disordered" evidence="2">
    <location>
        <begin position="1"/>
        <end position="25"/>
    </location>
</feature>
<comment type="caution">
    <text evidence="3">The sequence shown here is derived from an EMBL/GenBank/DDBJ whole genome shotgun (WGS) entry which is preliminary data.</text>
</comment>
<evidence type="ECO:0000256" key="2">
    <source>
        <dbReference type="SAM" id="MobiDB-lite"/>
    </source>
</evidence>
<evidence type="ECO:0000256" key="1">
    <source>
        <dbReference type="ARBA" id="ARBA00022679"/>
    </source>
</evidence>
<accession>A0ABS5ESG8</accession>
<evidence type="ECO:0000313" key="3">
    <source>
        <dbReference type="EMBL" id="MBR0663244.1"/>
    </source>
</evidence>
<dbReference type="InterPro" id="IPR003673">
    <property type="entry name" value="CoA-Trfase_fam_III"/>
</dbReference>
<dbReference type="InterPro" id="IPR023606">
    <property type="entry name" value="CoA-Trfase_III_dom_1_sf"/>
</dbReference>
<proteinExistence type="predicted"/>
<dbReference type="EMBL" id="JAAGBB010000002">
    <property type="protein sequence ID" value="MBR0663244.1"/>
    <property type="molecule type" value="Genomic_DNA"/>
</dbReference>
<gene>
    <name evidence="3" type="ORF">GXW71_02635</name>
</gene>
<dbReference type="PANTHER" id="PTHR48207:SF3">
    <property type="entry name" value="SUCCINATE--HYDROXYMETHYLGLUTARATE COA-TRANSFERASE"/>
    <property type="match status" value="1"/>
</dbReference>
<dbReference type="Gene3D" id="3.40.50.10540">
    <property type="entry name" value="Crotonobetainyl-coa:carnitine coa-transferase, domain 1"/>
    <property type="match status" value="1"/>
</dbReference>
<dbReference type="PANTHER" id="PTHR48207">
    <property type="entry name" value="SUCCINATE--HYDROXYMETHYLGLUTARATE COA-TRANSFERASE"/>
    <property type="match status" value="1"/>
</dbReference>
<dbReference type="SUPFAM" id="SSF89796">
    <property type="entry name" value="CoA-transferase family III (CaiB/BaiF)"/>
    <property type="match status" value="1"/>
</dbReference>
<dbReference type="Proteomes" id="UP001196870">
    <property type="component" value="Unassembled WGS sequence"/>
</dbReference>
<dbReference type="Pfam" id="PF02515">
    <property type="entry name" value="CoA_transf_3"/>
    <property type="match status" value="1"/>
</dbReference>
<dbReference type="RefSeq" id="WP_211850831.1">
    <property type="nucleotide sequence ID" value="NZ_JAAGBB010000002.1"/>
</dbReference>
<evidence type="ECO:0000313" key="4">
    <source>
        <dbReference type="Proteomes" id="UP001196870"/>
    </source>
</evidence>
<keyword evidence="1" id="KW-0808">Transferase</keyword>
<evidence type="ECO:0008006" key="5">
    <source>
        <dbReference type="Google" id="ProtNLM"/>
    </source>
</evidence>
<sequence>MPHEVPRSPEGPGGAEPRHADASRRGGPLAGIRVVDLGWLTAGAASSALLLDLGADVVKVEGPGALDPFRDWSGADAASDWWNRSPFYNFTNRGKRSLCLDLKDPRGLAALMRVLEGADVLVENYRRGVLASFGLAPEMLRKRFPRLIIASISSQGEDGPERDMVSFGSTLEATGGLAALTGPAEGDPQITGRNINYPDQVVCLFATGAIVAALAQRDATGQGGHIDLSQRELTSFLLGEELIAAAAGVPTPRQGNADPAAPGEAVLPDGEGWRAVWDGGEAPVRDGAALAASPEFAAGTAILRAPDGQPAKGTPFRFGTWPAGIARGPSGLGEDNRAVLAEAGLTPEEIAVLEAAGVVATKPRRAPAQ</sequence>
<dbReference type="InterPro" id="IPR050483">
    <property type="entry name" value="CoA-transferase_III_domain"/>
</dbReference>
<protein>
    <recommendedName>
        <fullName evidence="5">CoA transferase</fullName>
    </recommendedName>
</protein>